<dbReference type="Proteomes" id="UP001056873">
    <property type="component" value="Chromosome"/>
</dbReference>
<dbReference type="EMBL" id="CP074347">
    <property type="protein sequence ID" value="USV03205.1"/>
    <property type="molecule type" value="Genomic_DNA"/>
</dbReference>
<evidence type="ECO:0000313" key="2">
    <source>
        <dbReference type="Proteomes" id="UP001056873"/>
    </source>
</evidence>
<keyword evidence="2" id="KW-1185">Reference proteome</keyword>
<dbReference type="RefSeq" id="WP_234591171.1">
    <property type="nucleotide sequence ID" value="NZ_CAMIPG010000003.1"/>
</dbReference>
<accession>A0ABY5D0Z1</accession>
<name>A0ABY5D0Z1_9GAMM</name>
<gene>
    <name evidence="1" type="ORF">KFQ06_02935</name>
</gene>
<organism evidence="1 2">
    <name type="scientific">Serratia entomophila</name>
    <dbReference type="NCBI Taxonomy" id="42906"/>
    <lineage>
        <taxon>Bacteria</taxon>
        <taxon>Pseudomonadati</taxon>
        <taxon>Pseudomonadota</taxon>
        <taxon>Gammaproteobacteria</taxon>
        <taxon>Enterobacterales</taxon>
        <taxon>Yersiniaceae</taxon>
        <taxon>Serratia</taxon>
    </lineage>
</organism>
<proteinExistence type="predicted"/>
<protein>
    <submittedName>
        <fullName evidence="1">Uncharacterized protein</fullName>
    </submittedName>
</protein>
<sequence length="128" mass="14131">MLLASVVLLSGCAKGKPSPAVTQSAAADEVVQAETDQTKAQREADRLTQCQKELEALEGIDPERQKTLRQEFDRLMSGAAQYAGLRTRVNSETQDTVDALYRYKVNRMCANITQAMLNGLAERGERLK</sequence>
<reference evidence="1" key="1">
    <citation type="journal article" date="2022" name="BMC Genomics">
        <title>Genome sequence of the entomopathogenic Serratia entomophila isolate 626 and characterisation of the species specific itaconate degradation pathway.</title>
        <authorList>
            <person name="Vaughan A.L."/>
            <person name="Altermann E."/>
            <person name="Glare T.R."/>
            <person name="Hurst M.R.H."/>
        </authorList>
    </citation>
    <scope>NUCLEOTIDE SEQUENCE</scope>
    <source>
        <strain evidence="1">626</strain>
    </source>
</reference>
<dbReference type="GeneID" id="75020778"/>
<evidence type="ECO:0000313" key="1">
    <source>
        <dbReference type="EMBL" id="USV03205.1"/>
    </source>
</evidence>